<gene>
    <name evidence="12" type="ORF">HERILL_LOCUS7393</name>
</gene>
<evidence type="ECO:0000256" key="9">
    <source>
        <dbReference type="PROSITE-ProRule" id="PRU00108"/>
    </source>
</evidence>
<evidence type="ECO:0000256" key="6">
    <source>
        <dbReference type="ARBA" id="ARBA00023159"/>
    </source>
</evidence>
<dbReference type="PROSITE" id="PS00027">
    <property type="entry name" value="HOMEOBOX_1"/>
    <property type="match status" value="1"/>
</dbReference>
<keyword evidence="3" id="KW-0805">Transcription regulation</keyword>
<keyword evidence="7" id="KW-0804">Transcription</keyword>
<dbReference type="PANTHER" id="PTHR24328">
    <property type="entry name" value="HOMEOBOX PROTEIN MOX"/>
    <property type="match status" value="1"/>
</dbReference>
<evidence type="ECO:0000256" key="4">
    <source>
        <dbReference type="ARBA" id="ARBA00023125"/>
    </source>
</evidence>
<dbReference type="InterPro" id="IPR009057">
    <property type="entry name" value="Homeodomain-like_sf"/>
</dbReference>
<feature type="domain" description="Homeobox" evidence="11">
    <location>
        <begin position="192"/>
        <end position="252"/>
    </location>
</feature>
<evidence type="ECO:0000313" key="12">
    <source>
        <dbReference type="EMBL" id="CAD7084505.1"/>
    </source>
</evidence>
<dbReference type="AlphaFoldDB" id="A0A7R8UPZ1"/>
<dbReference type="Gene3D" id="1.10.10.60">
    <property type="entry name" value="Homeodomain-like"/>
    <property type="match status" value="1"/>
</dbReference>
<organism evidence="12 13">
    <name type="scientific">Hermetia illucens</name>
    <name type="common">Black soldier fly</name>
    <dbReference type="NCBI Taxonomy" id="343691"/>
    <lineage>
        <taxon>Eukaryota</taxon>
        <taxon>Metazoa</taxon>
        <taxon>Ecdysozoa</taxon>
        <taxon>Arthropoda</taxon>
        <taxon>Hexapoda</taxon>
        <taxon>Insecta</taxon>
        <taxon>Pterygota</taxon>
        <taxon>Neoptera</taxon>
        <taxon>Endopterygota</taxon>
        <taxon>Diptera</taxon>
        <taxon>Brachycera</taxon>
        <taxon>Stratiomyomorpha</taxon>
        <taxon>Stratiomyidae</taxon>
        <taxon>Hermetiinae</taxon>
        <taxon>Hermetia</taxon>
    </lineage>
</organism>
<dbReference type="PROSITE" id="PS50071">
    <property type="entry name" value="HOMEOBOX_2"/>
    <property type="match status" value="1"/>
</dbReference>
<dbReference type="GO" id="GO:0000981">
    <property type="term" value="F:DNA-binding transcription factor activity, RNA polymerase II-specific"/>
    <property type="evidence" value="ECO:0007669"/>
    <property type="project" value="InterPro"/>
</dbReference>
<dbReference type="CDD" id="cd00086">
    <property type="entry name" value="homeodomain"/>
    <property type="match status" value="1"/>
</dbReference>
<evidence type="ECO:0000256" key="8">
    <source>
        <dbReference type="ARBA" id="ARBA00023242"/>
    </source>
</evidence>
<dbReference type="InterPro" id="IPR001356">
    <property type="entry name" value="HD"/>
</dbReference>
<name>A0A7R8UPZ1_HERIL</name>
<evidence type="ECO:0000256" key="7">
    <source>
        <dbReference type="ARBA" id="ARBA00023163"/>
    </source>
</evidence>
<dbReference type="SUPFAM" id="SSF46689">
    <property type="entry name" value="Homeodomain-like"/>
    <property type="match status" value="1"/>
</dbReference>
<protein>
    <recommendedName>
        <fullName evidence="11">Homeobox domain-containing protein</fullName>
    </recommendedName>
</protein>
<sequence>MSGNFQKVKVERSDQSQLIPLSTTNMSYQSELFYSLYNPGSNLNNYCDPEVFDSEKVVNPGFYQNCANFKGYFNYFQMANNNYTCENLTPLHPQSNECRSDSTPQADSINNNMSSCRKDQNIFSDKHLLFDQWLDNHSTLSKVKYNSNADARRYLNPKVAANSLTGDAQEDRDHYVANYPAEAKKTSKQIGSTSRKERTAFTKDQVRQLEAEFSHSNYLTRLRRYEVSVALDLTERQVKVWFQNRRMKWKRIKNEKNKA</sequence>
<dbReference type="PANTHER" id="PTHR24328:SF7">
    <property type="entry name" value="BUTTONLESS"/>
    <property type="match status" value="1"/>
</dbReference>
<feature type="DNA-binding region" description="Homeobox" evidence="9">
    <location>
        <begin position="194"/>
        <end position="253"/>
    </location>
</feature>
<keyword evidence="13" id="KW-1185">Reference proteome</keyword>
<keyword evidence="5 9" id="KW-0371">Homeobox</keyword>
<evidence type="ECO:0000256" key="2">
    <source>
        <dbReference type="ARBA" id="ARBA00022473"/>
    </source>
</evidence>
<keyword evidence="8 9" id="KW-0539">Nucleus</keyword>
<accession>A0A7R8UPZ1</accession>
<dbReference type="OrthoDB" id="6159439at2759"/>
<proteinExistence type="predicted"/>
<dbReference type="GO" id="GO:0045944">
    <property type="term" value="P:positive regulation of transcription by RNA polymerase II"/>
    <property type="evidence" value="ECO:0007669"/>
    <property type="project" value="InterPro"/>
</dbReference>
<evidence type="ECO:0000256" key="1">
    <source>
        <dbReference type="ARBA" id="ARBA00004123"/>
    </source>
</evidence>
<evidence type="ECO:0000259" key="11">
    <source>
        <dbReference type="PROSITE" id="PS50071"/>
    </source>
</evidence>
<dbReference type="SMART" id="SM00389">
    <property type="entry name" value="HOX"/>
    <property type="match status" value="1"/>
</dbReference>
<evidence type="ECO:0000256" key="3">
    <source>
        <dbReference type="ARBA" id="ARBA00023015"/>
    </source>
</evidence>
<evidence type="ECO:0000256" key="5">
    <source>
        <dbReference type="ARBA" id="ARBA00023155"/>
    </source>
</evidence>
<evidence type="ECO:0000313" key="13">
    <source>
        <dbReference type="Proteomes" id="UP000594454"/>
    </source>
</evidence>
<keyword evidence="4 9" id="KW-0238">DNA-binding</keyword>
<evidence type="ECO:0000256" key="10">
    <source>
        <dbReference type="RuleBase" id="RU000682"/>
    </source>
</evidence>
<dbReference type="InParanoid" id="A0A7R8UPZ1"/>
<keyword evidence="2" id="KW-0217">Developmental protein</keyword>
<dbReference type="GO" id="GO:0005634">
    <property type="term" value="C:nucleus"/>
    <property type="evidence" value="ECO:0007669"/>
    <property type="project" value="UniProtKB-SubCell"/>
</dbReference>
<dbReference type="InterPro" id="IPR042634">
    <property type="entry name" value="MOX-1/MOX-2"/>
</dbReference>
<dbReference type="EMBL" id="LR899011">
    <property type="protein sequence ID" value="CAD7084505.1"/>
    <property type="molecule type" value="Genomic_DNA"/>
</dbReference>
<comment type="subcellular location">
    <subcellularLocation>
        <location evidence="1 9 10">Nucleus</location>
    </subcellularLocation>
</comment>
<keyword evidence="6" id="KW-0010">Activator</keyword>
<dbReference type="PRINTS" id="PR00024">
    <property type="entry name" value="HOMEOBOX"/>
</dbReference>
<dbReference type="Pfam" id="PF00046">
    <property type="entry name" value="Homeodomain"/>
    <property type="match status" value="1"/>
</dbReference>
<reference evidence="12 13" key="1">
    <citation type="submission" date="2020-11" db="EMBL/GenBank/DDBJ databases">
        <authorList>
            <person name="Wallbank WR R."/>
            <person name="Pardo Diaz C."/>
            <person name="Kozak K."/>
            <person name="Martin S."/>
            <person name="Jiggins C."/>
            <person name="Moest M."/>
            <person name="Warren A I."/>
            <person name="Generalovic N T."/>
            <person name="Byers J.R.P. K."/>
            <person name="Montejo-Kovacevich G."/>
            <person name="Yen C E."/>
        </authorList>
    </citation>
    <scope>NUCLEOTIDE SEQUENCE [LARGE SCALE GENOMIC DNA]</scope>
</reference>
<dbReference type="InterPro" id="IPR020479">
    <property type="entry name" value="HD_metazoa"/>
</dbReference>
<dbReference type="GO" id="GO:0000978">
    <property type="term" value="F:RNA polymerase II cis-regulatory region sequence-specific DNA binding"/>
    <property type="evidence" value="ECO:0007669"/>
    <property type="project" value="TreeGrafter"/>
</dbReference>
<dbReference type="InterPro" id="IPR017970">
    <property type="entry name" value="Homeobox_CS"/>
</dbReference>
<dbReference type="Proteomes" id="UP000594454">
    <property type="component" value="Chromosome 3"/>
</dbReference>